<evidence type="ECO:0000313" key="2">
    <source>
        <dbReference type="Proteomes" id="UP000248021"/>
    </source>
</evidence>
<name>A0A2V3UDS4_9HYPH</name>
<dbReference type="EMBL" id="QJJK01000003">
    <property type="protein sequence ID" value="PXW61666.1"/>
    <property type="molecule type" value="Genomic_DNA"/>
</dbReference>
<proteinExistence type="predicted"/>
<evidence type="ECO:0000313" key="1">
    <source>
        <dbReference type="EMBL" id="PXW61666.1"/>
    </source>
</evidence>
<dbReference type="Proteomes" id="UP000248021">
    <property type="component" value="Unassembled WGS sequence"/>
</dbReference>
<gene>
    <name evidence="1" type="ORF">C7450_103183</name>
</gene>
<protein>
    <submittedName>
        <fullName evidence="1">Uncharacterized protein</fullName>
    </submittedName>
</protein>
<accession>A0A2V3UDS4</accession>
<organism evidence="1 2">
    <name type="scientific">Chelatococcus asaccharovorans</name>
    <dbReference type="NCBI Taxonomy" id="28210"/>
    <lineage>
        <taxon>Bacteria</taxon>
        <taxon>Pseudomonadati</taxon>
        <taxon>Pseudomonadota</taxon>
        <taxon>Alphaproteobacteria</taxon>
        <taxon>Hyphomicrobiales</taxon>
        <taxon>Chelatococcaceae</taxon>
        <taxon>Chelatococcus</taxon>
    </lineage>
</organism>
<comment type="caution">
    <text evidence="1">The sequence shown here is derived from an EMBL/GenBank/DDBJ whole genome shotgun (WGS) entry which is preliminary data.</text>
</comment>
<sequence>MADVAFAFGGGFGDVRDLSIDELLRLHKLGIERLKITARRVF</sequence>
<keyword evidence="2" id="KW-1185">Reference proteome</keyword>
<dbReference type="AlphaFoldDB" id="A0A2V3UDS4"/>
<reference evidence="1 2" key="1">
    <citation type="submission" date="2018-05" db="EMBL/GenBank/DDBJ databases">
        <title>Genomic Encyclopedia of Type Strains, Phase IV (KMG-IV): sequencing the most valuable type-strain genomes for metagenomic binning, comparative biology and taxonomic classification.</title>
        <authorList>
            <person name="Goeker M."/>
        </authorList>
    </citation>
    <scope>NUCLEOTIDE SEQUENCE [LARGE SCALE GENOMIC DNA]</scope>
    <source>
        <strain evidence="1 2">DSM 6462</strain>
    </source>
</reference>